<dbReference type="EMBL" id="CAXAMN010022629">
    <property type="protein sequence ID" value="CAK9071497.1"/>
    <property type="molecule type" value="Genomic_DNA"/>
</dbReference>
<feature type="compositionally biased region" description="Basic and acidic residues" evidence="1">
    <location>
        <begin position="1852"/>
        <end position="1867"/>
    </location>
</feature>
<evidence type="ECO:0000313" key="4">
    <source>
        <dbReference type="Proteomes" id="UP001642484"/>
    </source>
</evidence>
<reference evidence="3 4" key="1">
    <citation type="submission" date="2024-02" db="EMBL/GenBank/DDBJ databases">
        <authorList>
            <person name="Chen Y."/>
            <person name="Shah S."/>
            <person name="Dougan E. K."/>
            <person name="Thang M."/>
            <person name="Chan C."/>
        </authorList>
    </citation>
    <scope>NUCLEOTIDE SEQUENCE [LARGE SCALE GENOMIC DNA]</scope>
</reference>
<accession>A0ABP0P7N3</accession>
<feature type="region of interest" description="Disordered" evidence="1">
    <location>
        <begin position="577"/>
        <end position="608"/>
    </location>
</feature>
<feature type="compositionally biased region" description="Pro residues" evidence="1">
    <location>
        <begin position="1890"/>
        <end position="1908"/>
    </location>
</feature>
<feature type="domain" description="Reverse transcriptase" evidence="2">
    <location>
        <begin position="2642"/>
        <end position="2765"/>
    </location>
</feature>
<evidence type="ECO:0000256" key="1">
    <source>
        <dbReference type="SAM" id="MobiDB-lite"/>
    </source>
</evidence>
<proteinExistence type="predicted"/>
<dbReference type="Gene3D" id="2.130.10.30">
    <property type="entry name" value="Regulator of chromosome condensation 1/beta-lactamase-inhibitor protein II"/>
    <property type="match status" value="2"/>
</dbReference>
<feature type="compositionally biased region" description="Basic and acidic residues" evidence="1">
    <location>
        <begin position="1828"/>
        <end position="1844"/>
    </location>
</feature>
<feature type="region of interest" description="Disordered" evidence="1">
    <location>
        <begin position="822"/>
        <end position="869"/>
    </location>
</feature>
<sequence length="2869" mass="317577">MLEMMEINVCLPSGCSIALSVPSNATVRELKKAAKEFVGGPFFQIITSHRRRLEPAEALLDTLRSGETVTVVLESKALLHRPGLLSEQVTRIAPPPHIGFWQRQEPPPGVFMPTDMAPVPAPAPAPMAAYTVGVPSSVEPMAPPGPSAAAARPTPTSSAHARIPPTSSAQRAGGAGRSDGDPGFSGAERRGPSTLAPPEASPPATPASPQESPDEGRTALDSMIDEQTALDKIIQEAQQREDEVPATGRMGEGGTGIARPSDRLAPGAPRRIGQADDEASRRSRPPPEPPGPPPWHRPAEPPPEPEPPEPPQPQPEPPSEAPGPRNAYAMDPYDDPYGEWDDRDREGPPGQGDEEEARRKRKHRVLVEVDEPGPSAELERPRGPEESQWSFGSPGSVRRRSTFQLTMFFDDLYEDFGAEDEDEDAAFFDGAPAEPMEEDDDDTQVYDFDDPGDGGGPARPFRLYERKLKDAQVPPYPDETRAVKLLDGLRLDERATSQLLLAAGNRYSFQALVEAIHIQYPAGLTLTGMSRHPAMPADDDPVEEVFMTAGDEVQQYEDDPNDDTFDYQFADYDEQAEDAAAAEEFEPDELPEYEAGDDAGDEHQAMTATSKRLAATMQSRGYYTTAKDKGKGKGHGKGAGKDKGFGKKGTTSSSSSTTTSKGKGSGKSKAGSKGGKSKMNPTQRQRMQASLCLGCGASDHWLRECPHVTQHQAHVCSASSTLDGDGTVVWMASHNKMPGWQPEPDPTPSSSSAPSTLSRRDEEEPPPPPPRRELPAEDTLPPWEALVPEGWNPDDYADYEDGMAFWRQEAQSLNALMDENGNIPGMRELPSPTGSFRTARATESDFASCAPSRAPSEFQDAQSEAPSEATLEGYFSEPPQYPNLANMTPSQSWTHQQILQQQVEDQVQRRLQEIGPQVEAETGMMRCAPQDSFLINLARLQEDERFADLERVGALDDNGHVLVAFNTPMNRHLLPVPDVSRQTGASLAKLLDQHFAVYDLAGFAILDLEEEPVEFQNGEANLEQIPGTDKYVQVKRQQIVLRKVPPKRKSLDVDDDQRSLGDWGFDPTHHAIQIYPEQVKLSFILEQGGYDAGPSDKASPDSNVLVHSVTTDLMDTVRLRDDPFEDDDPLEEDAQHRSETAGSILEMYKKRAKEVTHSLQQAMVQEHIPAIRSFTAVADELLTTTLDDGSNVVRGDVRSSLSQKKRKGMEALKVFHEYSELELKDWRYRRQALRLQHVTNTFDNDQKAVICTMFNALHKHRQFHGLASQYGPVCDAPAAWESVDRILRNDALAVKRDRVAFLHLAMFFLLHQNQEAELSPLYRFAADWVFALQAMGAFLFSIYFEEDVAAGRAICIESGLPVDLRRDDEQFLLYFYFEPSGQARVTLLNDVRNWSGALQLRDLEPPIRIPGFCRQRCFHVEQDLYDPSDVQVQGAAFLSFTILDFAKEFHWQRQQLGSLISKTDEEMAEYWLAGHNGASSAGLLPNSEASRKWIVRLANRRQRALLGRWNLGLRHTEVAYASSRKHVRMTNDRSIDAVQELWGSKGSEGIMPISLEPPNDAMDWALEGFLQQCLQDGKDDLGLEEEGIAVLAVCTEEELLVEVAQQRPELAWLLDPTLRQEQERRAEEIRSHWNRLGVEGPSRRWLKRKQETAAPALEAPGKGPSAKDEVQSMLEVLSQKRMKFRRVLRGVRLLQRLELLSSEKLRVLTHGSHMVFHGPGGAATLVREHKGPRLSRKRSRLGLGPERGTECSPQAVPDDEFAQFCRANFRASQEERVVYEEVVEEPVRQVIETKGEPEGERPAESQEIGEKKRADPRPPLPRRKRAKHDQERGSTVRADGDVRKVPKASEPPGREARPRTVFAREEEVFSTSFLRSIRGTREPPERLEAPSPPRTAPSPPREPPPFPGPFGVSFLQMISSNGHLLDVHESIEDAKLYDGDTVTVILQEAQLAATGDAFAFYGRDRVVTWGSESSGGDSSEAQELLTDVREIKATSTAFAAILADGHVVTWGLEDYGGDSGQVLEQLKDVKMIAATGASSDPPPPRGGPGPFLTRKGAKFRGSTLLGEIPLPLHTFHVMDILFVDGFSIDLNFGSSVVVLPDFVLGPPYPSRPIDYVGQHTLRSLTLILSGEAKDTEGAKHTRLTLSRGKAPQADLNCYNYDIEEDMTITFVKAPTKPAKAVWEKSLRGVPRNWHQGNSTDSSSVRGPQLPATAGKARTVINEGTEPSERERSPRRFQGSTSNEPKIDGNHRCPTNPDEACKQGWSLADYGGNGDCCFRAVAGAQAWAQQSENMSKDAARLAGAQLRMLAMKHARKHQDRLRAFWALDAEETTSERSEKSPATRDALRDRAPSFRTQLTNRSRAATIRSTAAPAADVNDSGEPQLAKAHNVPDQYTWTCNLCCQVLRNRLKRSLACSRRRHIAKSHPGKARLVRPAFKQHAQLASASSAIPVSQRAWECPKCHQGLPWMPKTALRASQLAHEKACYNLSARQMRKRCYKRASWQAKHQKLQEQNAAAKRGKTDEAIRIYNQTGPGFCFRIPAARFGHKQDHCSCARCTLVAQKWKDIRLHRCTGPESRQKESLEAVLAFWQTVWNRDRNSSPKPKDKMAVPLALMAGAAVKFPAGLEGRGVAEAIDTLLQEFEKPNGGVLVSLDYAKCFDTINPAFALRCLEHVGCPKEILAALQMVWKQERWLCFQGDILPKSVDVSTSIPQGDALSPLTLLAVMAGLTGRVLQKEGNHTLVTFLDDRNFVTKTPEREIPEALASQSQQRNLVGHRETGPLPLQVRDELRSVQQICATSGAFVALLADGSLISWGHPDLGGDSTEVQEELRRLQGPASHDFEVQAVRMVPSQWMPKKKEGREFCWGVGV</sequence>
<feature type="region of interest" description="Disordered" evidence="1">
    <location>
        <begin position="2190"/>
        <end position="2252"/>
    </location>
</feature>
<feature type="compositionally biased region" description="Acidic residues" evidence="1">
    <location>
        <begin position="577"/>
        <end position="600"/>
    </location>
</feature>
<evidence type="ECO:0000259" key="2">
    <source>
        <dbReference type="Pfam" id="PF00078"/>
    </source>
</evidence>
<dbReference type="PANTHER" id="PTHR13361">
    <property type="entry name" value="WW DOMAIN-BINDING PROTEIN 11"/>
    <property type="match status" value="1"/>
</dbReference>
<feature type="compositionally biased region" description="Basic and acidic residues" evidence="1">
    <location>
        <begin position="1879"/>
        <end position="1888"/>
    </location>
</feature>
<keyword evidence="4" id="KW-1185">Reference proteome</keyword>
<dbReference type="PANTHER" id="PTHR13361:SF1">
    <property type="entry name" value="WW DOMAIN-BINDING PROTEIN 11"/>
    <property type="match status" value="1"/>
</dbReference>
<gene>
    <name evidence="3" type="ORF">CCMP2556_LOCUS35158</name>
</gene>
<feature type="compositionally biased region" description="Basic and acidic residues" evidence="1">
    <location>
        <begin position="1789"/>
        <end position="1816"/>
    </location>
</feature>
<protein>
    <recommendedName>
        <fullName evidence="2">Reverse transcriptase domain-containing protein</fullName>
    </recommendedName>
</protein>
<dbReference type="SUPFAM" id="SSF50985">
    <property type="entry name" value="RCC1/BLIP-II"/>
    <property type="match status" value="2"/>
</dbReference>
<feature type="compositionally biased region" description="Polar residues" evidence="1">
    <location>
        <begin position="2194"/>
        <end position="2205"/>
    </location>
</feature>
<comment type="caution">
    <text evidence="3">The sequence shown here is derived from an EMBL/GenBank/DDBJ whole genome shotgun (WGS) entry which is preliminary data.</text>
</comment>
<feature type="region of interest" description="Disordered" evidence="1">
    <location>
        <begin position="1789"/>
        <end position="1910"/>
    </location>
</feature>
<dbReference type="Proteomes" id="UP001642484">
    <property type="component" value="Unassembled WGS sequence"/>
</dbReference>
<dbReference type="CDD" id="cd17039">
    <property type="entry name" value="Ubl_ubiquitin_like"/>
    <property type="match status" value="1"/>
</dbReference>
<feature type="region of interest" description="Disordered" evidence="1">
    <location>
        <begin position="1729"/>
        <end position="1755"/>
    </location>
</feature>
<evidence type="ECO:0000313" key="3">
    <source>
        <dbReference type="EMBL" id="CAK9071497.1"/>
    </source>
</evidence>
<feature type="compositionally biased region" description="Pro residues" evidence="1">
    <location>
        <begin position="286"/>
        <end position="321"/>
    </location>
</feature>
<name>A0ABP0P7N3_9DINO</name>
<feature type="region of interest" description="Disordered" evidence="1">
    <location>
        <begin position="2329"/>
        <end position="2384"/>
    </location>
</feature>
<dbReference type="Pfam" id="PF00078">
    <property type="entry name" value="RVT_1"/>
    <property type="match status" value="1"/>
</dbReference>
<feature type="compositionally biased region" description="Low complexity" evidence="1">
    <location>
        <begin position="2360"/>
        <end position="2374"/>
    </location>
</feature>
<dbReference type="InterPro" id="IPR000477">
    <property type="entry name" value="RT_dom"/>
</dbReference>
<feature type="region of interest" description="Disordered" evidence="1">
    <location>
        <begin position="624"/>
        <end position="685"/>
    </location>
</feature>
<organism evidence="3 4">
    <name type="scientific">Durusdinium trenchii</name>
    <dbReference type="NCBI Taxonomy" id="1381693"/>
    <lineage>
        <taxon>Eukaryota</taxon>
        <taxon>Sar</taxon>
        <taxon>Alveolata</taxon>
        <taxon>Dinophyceae</taxon>
        <taxon>Suessiales</taxon>
        <taxon>Symbiodiniaceae</taxon>
        <taxon>Durusdinium</taxon>
    </lineage>
</organism>
<feature type="region of interest" description="Disordered" evidence="1">
    <location>
        <begin position="735"/>
        <end position="794"/>
    </location>
</feature>
<feature type="compositionally biased region" description="Basic and acidic residues" evidence="1">
    <location>
        <begin position="2332"/>
        <end position="2351"/>
    </location>
</feature>
<feature type="compositionally biased region" description="Low complexity" evidence="1">
    <location>
        <begin position="648"/>
        <end position="671"/>
    </location>
</feature>
<feature type="region of interest" description="Disordered" evidence="1">
    <location>
        <begin position="141"/>
        <end position="397"/>
    </location>
</feature>
<feature type="compositionally biased region" description="Low complexity" evidence="1">
    <location>
        <begin position="147"/>
        <end position="159"/>
    </location>
</feature>
<dbReference type="InterPro" id="IPR009091">
    <property type="entry name" value="RCC1/BLIP-II"/>
</dbReference>